<evidence type="ECO:0000259" key="4">
    <source>
        <dbReference type="Pfam" id="PF10672"/>
    </source>
</evidence>
<dbReference type="AlphaFoldDB" id="A0A090D342"/>
<feature type="domain" description="S-adenosylmethionine-dependent methyltransferase" evidence="4">
    <location>
        <begin position="119"/>
        <end position="293"/>
    </location>
</feature>
<dbReference type="CDD" id="cd02440">
    <property type="entry name" value="AdoMet_MTases"/>
    <property type="match status" value="1"/>
</dbReference>
<accession>A0A090D342</accession>
<dbReference type="GO" id="GO:0008168">
    <property type="term" value="F:methyltransferase activity"/>
    <property type="evidence" value="ECO:0007669"/>
    <property type="project" value="UniProtKB-KW"/>
</dbReference>
<evidence type="ECO:0000313" key="5">
    <source>
        <dbReference type="EMBL" id="CDR35175.1"/>
    </source>
</evidence>
<keyword evidence="1" id="KW-0489">Methyltransferase</keyword>
<dbReference type="GO" id="GO:0032259">
    <property type="term" value="P:methylation"/>
    <property type="evidence" value="ECO:0007669"/>
    <property type="project" value="UniProtKB-KW"/>
</dbReference>
<dbReference type="eggNOG" id="COG1092">
    <property type="taxonomic scope" value="Bacteria"/>
</dbReference>
<evidence type="ECO:0000313" key="6">
    <source>
        <dbReference type="Proteomes" id="UP000031552"/>
    </source>
</evidence>
<dbReference type="InterPro" id="IPR029063">
    <property type="entry name" value="SAM-dependent_MTases_sf"/>
</dbReference>
<gene>
    <name evidence="5" type="ORF">CSEC_2369</name>
</gene>
<dbReference type="Pfam" id="PF10672">
    <property type="entry name" value="Methyltrans_SAM"/>
    <property type="match status" value="1"/>
</dbReference>
<dbReference type="PANTHER" id="PTHR43042">
    <property type="entry name" value="SAM-DEPENDENT METHYLTRANSFERASE"/>
    <property type="match status" value="1"/>
</dbReference>
<keyword evidence="6" id="KW-1185">Reference proteome</keyword>
<sequence>MTELDLFLPLISENEDKSSPLKNRIRKNYRHLRKWAKRSLVDCFRIYDRDIKEYPIVIDFYAGKFCVQYFSFDRDKDEPPSDLKIETEEALISIFDASSESIYWKTRVRRKKLEQYEKKGHEKEFFNVYEFGVKFQINLQDYLDTGLFLDHRELRRLVSTYAKNKRVLNLFAYTCSFSVHAYHAGASYTKSVDLSNTYTDWGRDNFLLNSFPLENNEIVRADCLKFLDEEIRSKNRYDLIIIDPPTLSRSKKMDQLFDIQKDYYDLISKGLKLLSPGGILFFSTNFRKFNFDLALFDNYSVREITAKTLPIDFRNQKIHRAWEIRLLN</sequence>
<dbReference type="STRING" id="1437425.CSEC_2369"/>
<dbReference type="InterPro" id="IPR019614">
    <property type="entry name" value="SAM-dep_methyl-trfase"/>
</dbReference>
<evidence type="ECO:0000256" key="3">
    <source>
        <dbReference type="ARBA" id="ARBA00022691"/>
    </source>
</evidence>
<dbReference type="Gene3D" id="3.40.50.150">
    <property type="entry name" value="Vaccinia Virus protein VP39"/>
    <property type="match status" value="1"/>
</dbReference>
<organism evidence="5 6">
    <name type="scientific">Candidatus Criblamydia sequanensis CRIB-18</name>
    <dbReference type="NCBI Taxonomy" id="1437425"/>
    <lineage>
        <taxon>Bacteria</taxon>
        <taxon>Pseudomonadati</taxon>
        <taxon>Chlamydiota</taxon>
        <taxon>Chlamydiia</taxon>
        <taxon>Parachlamydiales</taxon>
        <taxon>Candidatus Criblamydiaceae</taxon>
        <taxon>Candidatus Criblamydia</taxon>
    </lineage>
</organism>
<dbReference type="OrthoDB" id="9805492at2"/>
<evidence type="ECO:0000256" key="1">
    <source>
        <dbReference type="ARBA" id="ARBA00022603"/>
    </source>
</evidence>
<dbReference type="PANTHER" id="PTHR43042:SF3">
    <property type="entry name" value="RIBOSOMAL RNA LARGE SUBUNIT METHYLTRANSFERASE YWBD-RELATED"/>
    <property type="match status" value="1"/>
</dbReference>
<proteinExistence type="predicted"/>
<dbReference type="RefSeq" id="WP_041018729.1">
    <property type="nucleotide sequence ID" value="NZ_CCEJ010000014.1"/>
</dbReference>
<dbReference type="EMBL" id="CCEJ010000014">
    <property type="protein sequence ID" value="CDR35175.1"/>
    <property type="molecule type" value="Genomic_DNA"/>
</dbReference>
<keyword evidence="2" id="KW-0808">Transferase</keyword>
<comment type="caution">
    <text evidence="5">The sequence shown here is derived from an EMBL/GenBank/DDBJ whole genome shotgun (WGS) entry which is preliminary data.</text>
</comment>
<dbReference type="SUPFAM" id="SSF53335">
    <property type="entry name" value="S-adenosyl-L-methionine-dependent methyltransferases"/>
    <property type="match status" value="1"/>
</dbReference>
<dbReference type="Gene3D" id="3.30.750.80">
    <property type="entry name" value="RNA methyltransferase domain (HRMD) like"/>
    <property type="match status" value="1"/>
</dbReference>
<dbReference type="Proteomes" id="UP000031552">
    <property type="component" value="Unassembled WGS sequence"/>
</dbReference>
<reference evidence="5" key="2">
    <citation type="submission" date="2014-09" db="EMBL/GenBank/DDBJ databases">
        <title>Criblamydia sequanensis harbors a mega-plasmid encoding arsenite resistance.</title>
        <authorList>
            <person name="Bertelli C."/>
            <person name="Goesmann A."/>
            <person name="Greub G."/>
        </authorList>
    </citation>
    <scope>NUCLEOTIDE SEQUENCE [LARGE SCALE GENOMIC DNA]</scope>
    <source>
        <strain evidence="5">CRIB-18</strain>
    </source>
</reference>
<reference evidence="5" key="1">
    <citation type="submission" date="2013-12" db="EMBL/GenBank/DDBJ databases">
        <authorList>
            <person name="Linke B."/>
        </authorList>
    </citation>
    <scope>NUCLEOTIDE SEQUENCE [LARGE SCALE GENOMIC DNA]</scope>
    <source>
        <strain evidence="5">CRIB-18</strain>
    </source>
</reference>
<name>A0A090D342_9BACT</name>
<keyword evidence="3" id="KW-0949">S-adenosyl-L-methionine</keyword>
<protein>
    <recommendedName>
        <fullName evidence="4">S-adenosylmethionine-dependent methyltransferase domain-containing protein</fullName>
    </recommendedName>
</protein>
<evidence type="ECO:0000256" key="2">
    <source>
        <dbReference type="ARBA" id="ARBA00022679"/>
    </source>
</evidence>